<accession>A0A7W4YZS5</accession>
<comment type="caution">
    <text evidence="2">The sequence shown here is derived from an EMBL/GenBank/DDBJ whole genome shotgun (WGS) entry which is preliminary data.</text>
</comment>
<reference evidence="2 3" key="1">
    <citation type="submission" date="2020-08" db="EMBL/GenBank/DDBJ databases">
        <title>The Agave Microbiome: Exploring the role of microbial communities in plant adaptations to desert environments.</title>
        <authorList>
            <person name="Partida-Martinez L.P."/>
        </authorList>
    </citation>
    <scope>NUCLEOTIDE SEQUENCE [LARGE SCALE GENOMIC DNA]</scope>
    <source>
        <strain evidence="2 3">AT3.9</strain>
    </source>
</reference>
<sequence length="78" mass="8550">MSSVVSAGAYLSGNSLQPYPCNKPVRGSVKPIRHLQPTDGRRRRPALSPAAADFPPSQVSHKDLAADRYEGEWRFQTA</sequence>
<name>A0A7W4YZS5_9HYPH</name>
<evidence type="ECO:0000313" key="2">
    <source>
        <dbReference type="EMBL" id="MBB3021323.1"/>
    </source>
</evidence>
<evidence type="ECO:0000256" key="1">
    <source>
        <dbReference type="SAM" id="MobiDB-lite"/>
    </source>
</evidence>
<dbReference type="EMBL" id="JACHWB010000009">
    <property type="protein sequence ID" value="MBB3021323.1"/>
    <property type="molecule type" value="Genomic_DNA"/>
</dbReference>
<feature type="region of interest" description="Disordered" evidence="1">
    <location>
        <begin position="1"/>
        <end position="62"/>
    </location>
</feature>
<evidence type="ECO:0000313" key="3">
    <source>
        <dbReference type="Proteomes" id="UP000532010"/>
    </source>
</evidence>
<gene>
    <name evidence="2" type="ORF">FHR70_004419</name>
</gene>
<dbReference type="Proteomes" id="UP000532010">
    <property type="component" value="Unassembled WGS sequence"/>
</dbReference>
<keyword evidence="3" id="KW-1185">Reference proteome</keyword>
<proteinExistence type="predicted"/>
<organism evidence="2 3">
    <name type="scientific">Microvirga lupini</name>
    <dbReference type="NCBI Taxonomy" id="420324"/>
    <lineage>
        <taxon>Bacteria</taxon>
        <taxon>Pseudomonadati</taxon>
        <taxon>Pseudomonadota</taxon>
        <taxon>Alphaproteobacteria</taxon>
        <taxon>Hyphomicrobiales</taxon>
        <taxon>Methylobacteriaceae</taxon>
        <taxon>Microvirga</taxon>
    </lineage>
</organism>
<dbReference type="AlphaFoldDB" id="A0A7W4YZS5"/>
<protein>
    <submittedName>
        <fullName evidence="2">Uncharacterized protein</fullName>
    </submittedName>
</protein>